<reference evidence="5" key="1">
    <citation type="journal article" date="2012" name="Science">
        <title>Fermentation, hydrogen, and sulfur metabolism in multiple uncultivated bacterial phyla.</title>
        <authorList>
            <person name="Wrighton K.C."/>
            <person name="Thomas B.C."/>
            <person name="Sharon I."/>
            <person name="Miller C.S."/>
            <person name="Castelle C.J."/>
            <person name="VerBerkmoes N.C."/>
            <person name="Wilkins M.J."/>
            <person name="Hettich R.L."/>
            <person name="Lipton M.S."/>
            <person name="Williams K.H."/>
            <person name="Long P.E."/>
            <person name="Banfield J.F."/>
        </authorList>
    </citation>
    <scope>NUCLEOTIDE SEQUENCE [LARGE SCALE GENOMIC DNA]</scope>
</reference>
<dbReference type="PANTHER" id="PTHR11022:SF41">
    <property type="entry name" value="PEPTIDOGLYCAN-RECOGNITION PROTEIN LC-RELATED"/>
    <property type="match status" value="1"/>
</dbReference>
<dbReference type="Pfam" id="PF01510">
    <property type="entry name" value="Amidase_2"/>
    <property type="match status" value="1"/>
</dbReference>
<evidence type="ECO:0000259" key="3">
    <source>
        <dbReference type="SMART" id="SM00644"/>
    </source>
</evidence>
<evidence type="ECO:0000256" key="2">
    <source>
        <dbReference type="SAM" id="MobiDB-lite"/>
    </source>
</evidence>
<sequence length="720" mass="81586">MYKKIVIVMFLLAGFTSFVSAAWWNLPGVTIITRAQWWADETLRYTDKSKTERDALRQQQKDTESNSLVQNESQGQIATDYLIATTPSEQLVDQYRESFGDNFLKWPESIHFHKTKIIIHHTADDNTALMTWWKDAAIIEMQNIYKYHALTRGWGDIGYNFVIDPFGNIYEGRAWWPWVVGAHVAWNNTPTVGISMMWNFNVNVPTDAALKALVKLTTALAKKYRINPKATTTYFKVDDTTPYLKAYTNYTLAGHQDAWVTSCPGANLYALFPEIRDQVSENLSKIALVVYKKPVIAPKIERGSIVAGRYYSDTITDTFTLPIRWTGIQSCTTSDDTIAIGSCSSNDNKLSISLTKKWISGLKTISVVTSEGTKTFSMNLIRQEDFATIANKLKQEYATRKSITPSSQSITKITSKITLSDLKTLVDTPLNILLYELSTSYSRYEISCDGWCTIQTDETGYTDTNPIIETSNGFVYLTLPTFENALAVTHLEISSVDGGLVRVNNYLRKSYGGTQWNTFRGSLIWKKESIKNLATSEFVDQAVVINKTSFDNYMKGIAETSDTENREKQKLVLLLAKMYTLFYINGQNTHPSIPAGASYQAIDNPDMFQKYVWAGREKTSTMSAGLLADIKNTVIMYNGYVPILPYFSCSAGFTRSAKEKRGWNDTPYLQSKLDFAACFDFNWHGVGLSGKWAQYLAEKWWTLEQILQYYYPGVDLEIIN</sequence>
<comment type="similarity">
    <text evidence="1">Belongs to the N-acetylmuramoyl-L-alanine amidase 2 family.</text>
</comment>
<dbReference type="InterPro" id="IPR006619">
    <property type="entry name" value="PGRP_domain_met/bac"/>
</dbReference>
<dbReference type="AlphaFoldDB" id="K1X431"/>
<evidence type="ECO:0000259" key="4">
    <source>
        <dbReference type="SMART" id="SM00701"/>
    </source>
</evidence>
<dbReference type="GO" id="GO:0009253">
    <property type="term" value="P:peptidoglycan catabolic process"/>
    <property type="evidence" value="ECO:0007669"/>
    <property type="project" value="InterPro"/>
</dbReference>
<evidence type="ECO:0000256" key="1">
    <source>
        <dbReference type="ARBA" id="ARBA00007553"/>
    </source>
</evidence>
<dbReference type="Gene3D" id="3.40.80.10">
    <property type="entry name" value="Peptidoglycan recognition protein-like"/>
    <property type="match status" value="1"/>
</dbReference>
<feature type="region of interest" description="Disordered" evidence="2">
    <location>
        <begin position="50"/>
        <end position="71"/>
    </location>
</feature>
<dbReference type="GO" id="GO:0008270">
    <property type="term" value="F:zinc ion binding"/>
    <property type="evidence" value="ECO:0007669"/>
    <property type="project" value="InterPro"/>
</dbReference>
<proteinExistence type="inferred from homology"/>
<feature type="compositionally biased region" description="Basic and acidic residues" evidence="2">
    <location>
        <begin position="50"/>
        <end position="64"/>
    </location>
</feature>
<dbReference type="SMART" id="SM00644">
    <property type="entry name" value="Ami_2"/>
    <property type="match status" value="1"/>
</dbReference>
<feature type="domain" description="Peptidoglycan recognition protein family" evidence="4">
    <location>
        <begin position="96"/>
        <end position="233"/>
    </location>
</feature>
<comment type="caution">
    <text evidence="5">The sequence shown here is derived from an EMBL/GenBank/DDBJ whole genome shotgun (WGS) entry which is preliminary data.</text>
</comment>
<dbReference type="CDD" id="cd06583">
    <property type="entry name" value="PGRP"/>
    <property type="match status" value="1"/>
</dbReference>
<dbReference type="InterPro" id="IPR036505">
    <property type="entry name" value="Amidase/PGRP_sf"/>
</dbReference>
<dbReference type="InterPro" id="IPR015510">
    <property type="entry name" value="PGRP"/>
</dbReference>
<feature type="domain" description="N-acetylmuramoyl-L-alanine amidase" evidence="3">
    <location>
        <begin position="101"/>
        <end position="265"/>
    </location>
</feature>
<dbReference type="EMBL" id="AMFJ01036153">
    <property type="protein sequence ID" value="EKD24860.1"/>
    <property type="molecule type" value="Genomic_DNA"/>
</dbReference>
<evidence type="ECO:0000313" key="5">
    <source>
        <dbReference type="EMBL" id="EKD24860.1"/>
    </source>
</evidence>
<accession>K1X431</accession>
<gene>
    <name evidence="5" type="ORF">ACD_80C00146G0015</name>
</gene>
<dbReference type="PANTHER" id="PTHR11022">
    <property type="entry name" value="PEPTIDOGLYCAN RECOGNITION PROTEIN"/>
    <property type="match status" value="1"/>
</dbReference>
<protein>
    <submittedName>
        <fullName evidence="5">N-acetylmuramoyl-L-alanine amidase family 2</fullName>
    </submittedName>
</protein>
<dbReference type="SMART" id="SM00701">
    <property type="entry name" value="PGRP"/>
    <property type="match status" value="1"/>
</dbReference>
<dbReference type="SUPFAM" id="SSF55846">
    <property type="entry name" value="N-acetylmuramoyl-L-alanine amidase-like"/>
    <property type="match status" value="1"/>
</dbReference>
<dbReference type="GO" id="GO:0008745">
    <property type="term" value="F:N-acetylmuramoyl-L-alanine amidase activity"/>
    <property type="evidence" value="ECO:0007669"/>
    <property type="project" value="InterPro"/>
</dbReference>
<organism evidence="5">
    <name type="scientific">uncultured bacterium</name>
    <name type="common">gcode 4</name>
    <dbReference type="NCBI Taxonomy" id="1234023"/>
    <lineage>
        <taxon>Bacteria</taxon>
        <taxon>environmental samples</taxon>
    </lineage>
</organism>
<dbReference type="InterPro" id="IPR002502">
    <property type="entry name" value="Amidase_domain"/>
</dbReference>
<name>K1X431_9BACT</name>